<keyword evidence="3 4" id="KW-0658">Purine biosynthesis</keyword>
<sequence>MSLPIAVLVSGSGSNLQSIIDRIEVGALDAEIKLVISNKANAYGIQRAKKYGLPYKVLLHNDFRSREDFDQAMVDAIHAAGIGEDGLVVMAGFMRIVTTTFLSPFEGRVINIHPALLPSFPGVNGQADAADYGVKIAGCTVHFVDEQMDHGPVIIQAAVPCQAGEDGDALEPRILKMEHRIFPQAIQWFAERRLKIVGRHVELAVSGRPAANQPMAAIDPPVHALVWPPLEEGF</sequence>
<dbReference type="GO" id="GO:0006189">
    <property type="term" value="P:'de novo' IMP biosynthetic process"/>
    <property type="evidence" value="ECO:0007669"/>
    <property type="project" value="UniProtKB-UniRule"/>
</dbReference>
<dbReference type="PANTHER" id="PTHR43369">
    <property type="entry name" value="PHOSPHORIBOSYLGLYCINAMIDE FORMYLTRANSFERASE"/>
    <property type="match status" value="1"/>
</dbReference>
<accession>A0A2C8FA05</accession>
<dbReference type="UniPathway" id="UPA00074">
    <property type="reaction ID" value="UER00126"/>
</dbReference>
<comment type="function">
    <text evidence="4">Catalyzes the transfer of a formyl group from 10-formyltetrahydrofolate to 5-phospho-ribosyl-glycinamide (GAR), producing 5-phospho-ribosyl-N-formylglycinamide (FGAR) and tetrahydrofolate.</text>
</comment>
<dbReference type="AlphaFoldDB" id="A0A2C8FA05"/>
<organism evidence="6 7">
    <name type="scientific">Pseudodesulfovibrio profundus</name>
    <dbReference type="NCBI Taxonomy" id="57320"/>
    <lineage>
        <taxon>Bacteria</taxon>
        <taxon>Pseudomonadati</taxon>
        <taxon>Thermodesulfobacteriota</taxon>
        <taxon>Desulfovibrionia</taxon>
        <taxon>Desulfovibrionales</taxon>
        <taxon>Desulfovibrionaceae</taxon>
    </lineage>
</organism>
<feature type="binding site" evidence="4">
    <location>
        <position position="66"/>
    </location>
    <ligand>
        <name>(6R)-10-formyltetrahydrofolate</name>
        <dbReference type="ChEBI" id="CHEBI:195366"/>
    </ligand>
</feature>
<protein>
    <recommendedName>
        <fullName evidence="4">Phosphoribosylglycinamide formyltransferase</fullName>
        <ecNumber evidence="4">2.1.2.2</ecNumber>
    </recommendedName>
    <alternativeName>
        <fullName evidence="4">5'-phosphoribosylglycinamide transformylase</fullName>
    </alternativeName>
    <alternativeName>
        <fullName evidence="4">GAR transformylase</fullName>
        <shortName evidence="4">GART</shortName>
    </alternativeName>
</protein>
<dbReference type="NCBIfam" id="TIGR00639">
    <property type="entry name" value="PurN"/>
    <property type="match status" value="1"/>
</dbReference>
<dbReference type="RefSeq" id="WP_097012258.1">
    <property type="nucleotide sequence ID" value="NZ_LT907975.1"/>
</dbReference>
<dbReference type="InterPro" id="IPR004607">
    <property type="entry name" value="GART"/>
</dbReference>
<proteinExistence type="inferred from homology"/>
<feature type="active site" description="Proton donor" evidence="4">
    <location>
        <position position="113"/>
    </location>
</feature>
<dbReference type="KEGG" id="pprf:DPRO_2474"/>
<keyword evidence="7" id="KW-1185">Reference proteome</keyword>
<evidence type="ECO:0000256" key="1">
    <source>
        <dbReference type="ARBA" id="ARBA00005054"/>
    </source>
</evidence>
<dbReference type="EMBL" id="LT907975">
    <property type="protein sequence ID" value="SOB59382.1"/>
    <property type="molecule type" value="Genomic_DNA"/>
</dbReference>
<feature type="domain" description="Formyl transferase N-terminal" evidence="5">
    <location>
        <begin position="5"/>
        <end position="186"/>
    </location>
</feature>
<dbReference type="InterPro" id="IPR036477">
    <property type="entry name" value="Formyl_transf_N_sf"/>
</dbReference>
<evidence type="ECO:0000256" key="4">
    <source>
        <dbReference type="HAMAP-Rule" id="MF_01930"/>
    </source>
</evidence>
<dbReference type="GO" id="GO:0004644">
    <property type="term" value="F:phosphoribosylglycinamide formyltransferase activity"/>
    <property type="evidence" value="ECO:0007669"/>
    <property type="project" value="UniProtKB-UniRule"/>
</dbReference>
<evidence type="ECO:0000256" key="3">
    <source>
        <dbReference type="ARBA" id="ARBA00022755"/>
    </source>
</evidence>
<comment type="catalytic activity">
    <reaction evidence="4">
        <text>N(1)-(5-phospho-beta-D-ribosyl)glycinamide + (6R)-10-formyltetrahydrofolate = N(2)-formyl-N(1)-(5-phospho-beta-D-ribosyl)glycinamide + (6S)-5,6,7,8-tetrahydrofolate + H(+)</text>
        <dbReference type="Rhea" id="RHEA:15053"/>
        <dbReference type="ChEBI" id="CHEBI:15378"/>
        <dbReference type="ChEBI" id="CHEBI:57453"/>
        <dbReference type="ChEBI" id="CHEBI:143788"/>
        <dbReference type="ChEBI" id="CHEBI:147286"/>
        <dbReference type="ChEBI" id="CHEBI:195366"/>
        <dbReference type="EC" id="2.1.2.2"/>
    </reaction>
</comment>
<dbReference type="HAMAP" id="MF_01930">
    <property type="entry name" value="PurN"/>
    <property type="match status" value="1"/>
</dbReference>
<feature type="binding site" evidence="4">
    <location>
        <begin position="94"/>
        <end position="97"/>
    </location>
    <ligand>
        <name>(6R)-10-formyltetrahydrofolate</name>
        <dbReference type="ChEBI" id="CHEBI:195366"/>
    </ligand>
</feature>
<dbReference type="PANTHER" id="PTHR43369:SF2">
    <property type="entry name" value="PHOSPHORIBOSYLGLYCINAMIDE FORMYLTRANSFERASE"/>
    <property type="match status" value="1"/>
</dbReference>
<dbReference type="OrthoDB" id="9806170at2"/>
<reference evidence="7" key="1">
    <citation type="submission" date="2017-09" db="EMBL/GenBank/DDBJ databases">
        <authorList>
            <person name="Regsiter A."/>
            <person name="William W."/>
        </authorList>
    </citation>
    <scope>NUCLEOTIDE SEQUENCE [LARGE SCALE GENOMIC DNA]</scope>
    <source>
        <strain evidence="7">500-1</strain>
    </source>
</reference>
<evidence type="ECO:0000313" key="7">
    <source>
        <dbReference type="Proteomes" id="UP000219215"/>
    </source>
</evidence>
<dbReference type="Gene3D" id="3.40.50.170">
    <property type="entry name" value="Formyl transferase, N-terminal domain"/>
    <property type="match status" value="1"/>
</dbReference>
<dbReference type="SUPFAM" id="SSF53328">
    <property type="entry name" value="Formyltransferase"/>
    <property type="match status" value="1"/>
</dbReference>
<dbReference type="GO" id="GO:0005829">
    <property type="term" value="C:cytosol"/>
    <property type="evidence" value="ECO:0007669"/>
    <property type="project" value="TreeGrafter"/>
</dbReference>
<name>A0A2C8FA05_9BACT</name>
<comment type="pathway">
    <text evidence="1 4">Purine metabolism; IMP biosynthesis via de novo pathway; N(2)-formyl-N(1)-(5-phospho-D-ribosyl)glycinamide from N(1)-(5-phospho-D-ribosyl)glycinamide (10-formyl THF route): step 1/1.</text>
</comment>
<feature type="binding site" evidence="4">
    <location>
        <position position="111"/>
    </location>
    <ligand>
        <name>(6R)-10-formyltetrahydrofolate</name>
        <dbReference type="ChEBI" id="CHEBI:195366"/>
    </ligand>
</feature>
<dbReference type="InterPro" id="IPR002376">
    <property type="entry name" value="Formyl_transf_N"/>
</dbReference>
<evidence type="ECO:0000259" key="5">
    <source>
        <dbReference type="Pfam" id="PF00551"/>
    </source>
</evidence>
<gene>
    <name evidence="4 6" type="primary">purN</name>
    <name evidence="6" type="ORF">DPRO_2474</name>
</gene>
<feature type="site" description="Raises pKa of active site His" evidence="4">
    <location>
        <position position="149"/>
    </location>
</feature>
<keyword evidence="2 4" id="KW-0808">Transferase</keyword>
<dbReference type="CDD" id="cd08645">
    <property type="entry name" value="FMT_core_GART"/>
    <property type="match status" value="1"/>
</dbReference>
<dbReference type="Proteomes" id="UP000219215">
    <property type="component" value="Chromosome DPRO"/>
</dbReference>
<dbReference type="EC" id="2.1.2.2" evidence="4"/>
<feature type="binding site" evidence="4">
    <location>
        <begin position="13"/>
        <end position="15"/>
    </location>
    <ligand>
        <name>N(1)-(5-phospho-beta-D-ribosyl)glycinamide</name>
        <dbReference type="ChEBI" id="CHEBI:143788"/>
    </ligand>
</feature>
<evidence type="ECO:0000256" key="2">
    <source>
        <dbReference type="ARBA" id="ARBA00022679"/>
    </source>
</evidence>
<dbReference type="Pfam" id="PF00551">
    <property type="entry name" value="Formyl_trans_N"/>
    <property type="match status" value="1"/>
</dbReference>
<evidence type="ECO:0000313" key="6">
    <source>
        <dbReference type="EMBL" id="SOB59382.1"/>
    </source>
</evidence>
<comment type="similarity">
    <text evidence="4">Belongs to the GART family.</text>
</comment>